<dbReference type="OrthoDB" id="5982080at2759"/>
<name>A0A3M7RD06_BRAPC</name>
<protein>
    <submittedName>
        <fullName evidence="1">Uncharacterized protein</fullName>
    </submittedName>
</protein>
<organism evidence="1 2">
    <name type="scientific">Brachionus plicatilis</name>
    <name type="common">Marine rotifer</name>
    <name type="synonym">Brachionus muelleri</name>
    <dbReference type="NCBI Taxonomy" id="10195"/>
    <lineage>
        <taxon>Eukaryota</taxon>
        <taxon>Metazoa</taxon>
        <taxon>Spiralia</taxon>
        <taxon>Gnathifera</taxon>
        <taxon>Rotifera</taxon>
        <taxon>Eurotatoria</taxon>
        <taxon>Monogononta</taxon>
        <taxon>Pseudotrocha</taxon>
        <taxon>Ploima</taxon>
        <taxon>Brachionidae</taxon>
        <taxon>Brachionus</taxon>
    </lineage>
</organism>
<dbReference type="AlphaFoldDB" id="A0A3M7RD06"/>
<gene>
    <name evidence="1" type="ORF">BpHYR1_006068</name>
</gene>
<evidence type="ECO:0000313" key="1">
    <source>
        <dbReference type="EMBL" id="RNA21420.1"/>
    </source>
</evidence>
<reference evidence="1 2" key="1">
    <citation type="journal article" date="2018" name="Sci. Rep.">
        <title>Genomic signatures of local adaptation to the degree of environmental predictability in rotifers.</title>
        <authorList>
            <person name="Franch-Gras L."/>
            <person name="Hahn C."/>
            <person name="Garcia-Roger E.M."/>
            <person name="Carmona M.J."/>
            <person name="Serra M."/>
            <person name="Gomez A."/>
        </authorList>
    </citation>
    <scope>NUCLEOTIDE SEQUENCE [LARGE SCALE GENOMIC DNA]</scope>
    <source>
        <strain evidence="1">HYR1</strain>
    </source>
</reference>
<dbReference type="Proteomes" id="UP000276133">
    <property type="component" value="Unassembled WGS sequence"/>
</dbReference>
<proteinExistence type="predicted"/>
<evidence type="ECO:0000313" key="2">
    <source>
        <dbReference type="Proteomes" id="UP000276133"/>
    </source>
</evidence>
<comment type="caution">
    <text evidence="1">The sequence shown here is derived from an EMBL/GenBank/DDBJ whole genome shotgun (WGS) entry which is preliminary data.</text>
</comment>
<dbReference type="EMBL" id="REGN01003664">
    <property type="protein sequence ID" value="RNA21420.1"/>
    <property type="molecule type" value="Genomic_DNA"/>
</dbReference>
<keyword evidence="2" id="KW-1185">Reference proteome</keyword>
<accession>A0A3M7RD06</accession>
<sequence>MTQQKLAHLASMHIEIKFTYDATCGFFWLYGYICYNLNDFNLFDLQCLEKINDQTTNEYLKSSNKGPKTIEQINFRRLRMGHIMNQSMNSIWT</sequence>